<dbReference type="InterPro" id="IPR004869">
    <property type="entry name" value="MMPL_dom"/>
</dbReference>
<feature type="transmembrane region" description="Helical" evidence="7">
    <location>
        <begin position="736"/>
        <end position="762"/>
    </location>
</feature>
<dbReference type="PANTHER" id="PTHR33406">
    <property type="entry name" value="MEMBRANE PROTEIN MJ1562-RELATED"/>
    <property type="match status" value="1"/>
</dbReference>
<keyword evidence="6 7" id="KW-0472">Membrane</keyword>
<evidence type="ECO:0000256" key="6">
    <source>
        <dbReference type="ARBA" id="ARBA00023136"/>
    </source>
</evidence>
<comment type="subcellular location">
    <subcellularLocation>
        <location evidence="1">Cell membrane</location>
        <topology evidence="1">Multi-pass membrane protein</topology>
    </subcellularLocation>
</comment>
<feature type="transmembrane region" description="Helical" evidence="7">
    <location>
        <begin position="810"/>
        <end position="831"/>
    </location>
</feature>
<dbReference type="SUPFAM" id="SSF82866">
    <property type="entry name" value="Multidrug efflux transporter AcrB transmembrane domain"/>
    <property type="match status" value="2"/>
</dbReference>
<evidence type="ECO:0000256" key="7">
    <source>
        <dbReference type="SAM" id="Phobius"/>
    </source>
</evidence>
<feature type="transmembrane region" description="Helical" evidence="7">
    <location>
        <begin position="176"/>
        <end position="194"/>
    </location>
</feature>
<keyword evidence="3" id="KW-1003">Cell membrane</keyword>
<gene>
    <name evidence="9" type="ORF">MUN89_12390</name>
</gene>
<dbReference type="Proteomes" id="UP000831787">
    <property type="component" value="Chromosome"/>
</dbReference>
<evidence type="ECO:0000256" key="4">
    <source>
        <dbReference type="ARBA" id="ARBA00022692"/>
    </source>
</evidence>
<evidence type="ECO:0000256" key="2">
    <source>
        <dbReference type="ARBA" id="ARBA00010157"/>
    </source>
</evidence>
<protein>
    <submittedName>
        <fullName evidence="9">MMPL family transporter</fullName>
    </submittedName>
</protein>
<feature type="transmembrane region" description="Helical" evidence="7">
    <location>
        <begin position="837"/>
        <end position="861"/>
    </location>
</feature>
<feature type="domain" description="Membrane transport protein MMPL" evidence="8">
    <location>
        <begin position="42"/>
        <end position="359"/>
    </location>
</feature>
<sequence length="882" mass="96076">MKQILRFKWFIATTLIAVTVLLLFIAPNLTEQAEDAGTLQLPEDADSQQAQELLDDSGASDETISIVYDLDQPLDNKTESSISEMIEELKKMDSPVSSVIDPFENEESKDQLVSKDQKTVLVPVTVEGSEEEINQLAATIKQDVLKKEIPAYITGQSIINHDVNESSQKGLERTEIITVVLIFVLLFAVFRSFVTPFIPLLAVGVTYLLSQSIVAFFIKWFDFPVSNYTQIFLVAVLFGIGTDYCILLLSRYKEELTAGHSTVDAIANTYKTAGKTLVISGIAVFIGFLSIGFAEFTIFKSAVGVAVGIAVLLLVLFTLVPFFMAILKKTLFWPSKRSASHKDSKLWKSLGQFSIYRPLWSILVVALITVPFLLLYNGKLSYNTVNEIGSGYDSVKGLHAIEDGFGKGESLPLTIIVKDDEEIVTNELLPYVEDLAAAINKNNNVDKVRTVTRPTGEVVNDFYADNQLAQVADGLEKSTDGIKDTKNGLKEIQNQLSGMSSQVPAGSNTGGLSQAASGLGQINQQLGKINQGLQQTGNVQQAAAQLAQVQQQLGQIQQSISGASTQLESKSSQAGQLKNGLSQLANGVGSAVDGLNKIQNGLTEATDMVSAMGKSSALHDTGVYIPEDTLTNKDFQSSINRYSFAGKKGIKLEVILQNDPYSKEAIDTTKEIKQTVQQQIKNTPLENKTIAYNGISSTNEDLAAISKSDFNRTVTIMVAGLFIVLTLLFRSLIMPVYMIGSLLLTYYTSLSIAELVFVNILGYDGITWAVPFFGFVMLIALGVDYSIFLLDRFNEEATIDIREAMHISMAKMGTVVITAAIILAGTFAAMMPSGVLSLIQIATIVITGLLFYGLIILPLLIPAITVSFGQGVWWPFKKKDSK</sequence>
<evidence type="ECO:0000313" key="10">
    <source>
        <dbReference type="Proteomes" id="UP000831787"/>
    </source>
</evidence>
<keyword evidence="10" id="KW-1185">Reference proteome</keyword>
<organism evidence="9 10">
    <name type="scientific">Halobacillus salinarum</name>
    <dbReference type="NCBI Taxonomy" id="2932257"/>
    <lineage>
        <taxon>Bacteria</taxon>
        <taxon>Bacillati</taxon>
        <taxon>Bacillota</taxon>
        <taxon>Bacilli</taxon>
        <taxon>Bacillales</taxon>
        <taxon>Bacillaceae</taxon>
        <taxon>Halobacillus</taxon>
    </lineage>
</organism>
<evidence type="ECO:0000256" key="1">
    <source>
        <dbReference type="ARBA" id="ARBA00004651"/>
    </source>
</evidence>
<feature type="transmembrane region" description="Helical" evidence="7">
    <location>
        <begin position="277"/>
        <end position="299"/>
    </location>
</feature>
<feature type="transmembrane region" description="Helical" evidence="7">
    <location>
        <begin position="227"/>
        <end position="249"/>
    </location>
</feature>
<dbReference type="InterPro" id="IPR050545">
    <property type="entry name" value="Mycobact_MmpL"/>
</dbReference>
<comment type="similarity">
    <text evidence="2">Belongs to the resistance-nodulation-cell division (RND) (TC 2.A.6) family. MmpL subfamily.</text>
</comment>
<feature type="transmembrane region" description="Helical" evidence="7">
    <location>
        <begin position="305"/>
        <end position="327"/>
    </location>
</feature>
<reference evidence="9 10" key="1">
    <citation type="submission" date="2022-04" db="EMBL/GenBank/DDBJ databases">
        <title>Halobacillus sp. isolated from saltern.</title>
        <authorList>
            <person name="Won M."/>
            <person name="Lee C.-M."/>
            <person name="Woen H.-Y."/>
            <person name="Kwon S.-W."/>
        </authorList>
    </citation>
    <scope>NUCLEOTIDE SEQUENCE [LARGE SCALE GENOMIC DNA]</scope>
    <source>
        <strain evidence="9 10">SSBR10-3</strain>
    </source>
</reference>
<dbReference type="Pfam" id="PF03176">
    <property type="entry name" value="MMPL"/>
    <property type="match status" value="2"/>
</dbReference>
<evidence type="ECO:0000259" key="8">
    <source>
        <dbReference type="Pfam" id="PF03176"/>
    </source>
</evidence>
<feature type="transmembrane region" description="Helical" evidence="7">
    <location>
        <begin position="768"/>
        <end position="790"/>
    </location>
</feature>
<dbReference type="EMBL" id="CP095073">
    <property type="protein sequence ID" value="UOQ42765.1"/>
    <property type="molecule type" value="Genomic_DNA"/>
</dbReference>
<feature type="transmembrane region" description="Helical" evidence="7">
    <location>
        <begin position="355"/>
        <end position="376"/>
    </location>
</feature>
<accession>A0ABY4EE79</accession>
<feature type="domain" description="Membrane transport protein MMPL" evidence="8">
    <location>
        <begin position="544"/>
        <end position="879"/>
    </location>
</feature>
<proteinExistence type="inferred from homology"/>
<evidence type="ECO:0000313" key="9">
    <source>
        <dbReference type="EMBL" id="UOQ42765.1"/>
    </source>
</evidence>
<name>A0ABY4EE79_9BACI</name>
<dbReference type="RefSeq" id="WP_244708126.1">
    <property type="nucleotide sequence ID" value="NZ_CP095073.1"/>
</dbReference>
<feature type="transmembrane region" description="Helical" evidence="7">
    <location>
        <begin position="201"/>
        <end position="221"/>
    </location>
</feature>
<keyword evidence="5 7" id="KW-1133">Transmembrane helix</keyword>
<evidence type="ECO:0000256" key="3">
    <source>
        <dbReference type="ARBA" id="ARBA00022475"/>
    </source>
</evidence>
<evidence type="ECO:0000256" key="5">
    <source>
        <dbReference type="ARBA" id="ARBA00022989"/>
    </source>
</evidence>
<feature type="transmembrane region" description="Helical" evidence="7">
    <location>
        <begin position="710"/>
        <end position="729"/>
    </location>
</feature>
<dbReference type="PANTHER" id="PTHR33406:SF6">
    <property type="entry name" value="MEMBRANE PROTEIN YDGH-RELATED"/>
    <property type="match status" value="1"/>
</dbReference>
<keyword evidence="4 7" id="KW-0812">Transmembrane</keyword>
<dbReference type="Gene3D" id="1.20.1640.10">
    <property type="entry name" value="Multidrug efflux transporter AcrB transmembrane domain"/>
    <property type="match status" value="2"/>
</dbReference>